<dbReference type="InterPro" id="IPR006317">
    <property type="entry name" value="Ubiquinol_cyt_c_Rdtase_Fe-S-su"/>
</dbReference>
<evidence type="ECO:0000256" key="1">
    <source>
        <dbReference type="ARBA" id="ARBA00004167"/>
    </source>
</evidence>
<accession>V4B3E7</accession>
<dbReference type="STRING" id="225164.V4B3E7"/>
<evidence type="ECO:0000256" key="3">
    <source>
        <dbReference type="ARBA" id="ARBA00022692"/>
    </source>
</evidence>
<evidence type="ECO:0000256" key="12">
    <source>
        <dbReference type="RuleBase" id="RU004495"/>
    </source>
</evidence>
<dbReference type="KEGG" id="lgi:LOTGIDRAFT_108787"/>
<keyword evidence="3" id="KW-0812">Transmembrane</keyword>
<name>V4B3E7_LOTGI</name>
<feature type="compositionally biased region" description="Basic and acidic residues" evidence="13">
    <location>
        <begin position="23"/>
        <end position="33"/>
    </location>
</feature>
<dbReference type="FunFam" id="1.20.5.270:FF:000001">
    <property type="entry name" value="Cytochrome b-c1 complex subunit Rieske, mitochondrial"/>
    <property type="match status" value="1"/>
</dbReference>
<evidence type="ECO:0000256" key="5">
    <source>
        <dbReference type="ARBA" id="ARBA00022723"/>
    </source>
</evidence>
<dbReference type="OrthoDB" id="1637982at2759"/>
<keyword evidence="8" id="KW-0411">Iron-sulfur</keyword>
<comment type="similarity">
    <text evidence="2">Belongs to the Rieske iron-sulfur protein family.</text>
</comment>
<dbReference type="Proteomes" id="UP000030746">
    <property type="component" value="Unassembled WGS sequence"/>
</dbReference>
<protein>
    <recommendedName>
        <fullName evidence="11">Cytochrome b-c1 complex subunit Rieske, mitochondrial</fullName>
        <ecNumber evidence="11">7.1.1.8</ecNumber>
    </recommendedName>
</protein>
<comment type="catalytic activity">
    <reaction evidence="11">
        <text>a quinol + 2 Fe(III)-[cytochrome c](out) = a quinone + 2 Fe(II)-[cytochrome c](out) + 2 H(+)(out)</text>
        <dbReference type="Rhea" id="RHEA:11484"/>
        <dbReference type="Rhea" id="RHEA-COMP:10350"/>
        <dbReference type="Rhea" id="RHEA-COMP:14399"/>
        <dbReference type="ChEBI" id="CHEBI:15378"/>
        <dbReference type="ChEBI" id="CHEBI:24646"/>
        <dbReference type="ChEBI" id="CHEBI:29033"/>
        <dbReference type="ChEBI" id="CHEBI:29034"/>
        <dbReference type="ChEBI" id="CHEBI:132124"/>
        <dbReference type="EC" id="7.1.1.8"/>
    </reaction>
</comment>
<evidence type="ECO:0000313" key="15">
    <source>
        <dbReference type="EMBL" id="ESO82869.1"/>
    </source>
</evidence>
<dbReference type="HOGENOM" id="CLU_055690_0_1_1"/>
<keyword evidence="10" id="KW-1015">Disulfide bond</keyword>
<evidence type="ECO:0000259" key="14">
    <source>
        <dbReference type="PROSITE" id="PS51296"/>
    </source>
</evidence>
<reference evidence="15 16" key="1">
    <citation type="journal article" date="2013" name="Nature">
        <title>Insights into bilaterian evolution from three spiralian genomes.</title>
        <authorList>
            <person name="Simakov O."/>
            <person name="Marletaz F."/>
            <person name="Cho S.J."/>
            <person name="Edsinger-Gonzales E."/>
            <person name="Havlak P."/>
            <person name="Hellsten U."/>
            <person name="Kuo D.H."/>
            <person name="Larsson T."/>
            <person name="Lv J."/>
            <person name="Arendt D."/>
            <person name="Savage R."/>
            <person name="Osoegawa K."/>
            <person name="de Jong P."/>
            <person name="Grimwood J."/>
            <person name="Chapman J.A."/>
            <person name="Shapiro H."/>
            <person name="Aerts A."/>
            <person name="Otillar R.P."/>
            <person name="Terry A.Y."/>
            <person name="Boore J.L."/>
            <person name="Grigoriev I.V."/>
            <person name="Lindberg D.R."/>
            <person name="Seaver E.C."/>
            <person name="Weisblat D.A."/>
            <person name="Putnam N.H."/>
            <person name="Rokhsar D.S."/>
        </authorList>
    </citation>
    <scope>NUCLEOTIDE SEQUENCE [LARGE SCALE GENOMIC DNA]</scope>
</reference>
<dbReference type="InterPro" id="IPR037008">
    <property type="entry name" value="bc1_Rieske_TM_sf"/>
</dbReference>
<dbReference type="PANTHER" id="PTHR10134">
    <property type="entry name" value="CYTOCHROME B-C1 COMPLEX SUBUNIT RIESKE, MITOCHONDRIAL"/>
    <property type="match status" value="1"/>
</dbReference>
<keyword evidence="12" id="KW-0496">Mitochondrion</keyword>
<keyword evidence="7" id="KW-0408">Iron</keyword>
<dbReference type="SUPFAM" id="SSF81502">
    <property type="entry name" value="ISP transmembrane anchor"/>
    <property type="match status" value="1"/>
</dbReference>
<feature type="domain" description="Rieske" evidence="14">
    <location>
        <begin position="137"/>
        <end position="205"/>
    </location>
</feature>
<organism evidence="15 16">
    <name type="scientific">Lottia gigantea</name>
    <name type="common">Giant owl limpet</name>
    <dbReference type="NCBI Taxonomy" id="225164"/>
    <lineage>
        <taxon>Eukaryota</taxon>
        <taxon>Metazoa</taxon>
        <taxon>Spiralia</taxon>
        <taxon>Lophotrochozoa</taxon>
        <taxon>Mollusca</taxon>
        <taxon>Gastropoda</taxon>
        <taxon>Patellogastropoda</taxon>
        <taxon>Lottioidea</taxon>
        <taxon>Lottiidae</taxon>
        <taxon>Lottia</taxon>
    </lineage>
</organism>
<comment type="cofactor">
    <cofactor evidence="11">
        <name>[2Fe-2S] cluster</name>
        <dbReference type="ChEBI" id="CHEBI:190135"/>
    </cofactor>
    <text evidence="11">Binds 1 [2Fe-2S] cluster per subunit.</text>
</comment>
<dbReference type="InterPro" id="IPR004192">
    <property type="entry name" value="Rieske_TM"/>
</dbReference>
<sequence length="207" mass="22870">MLFSAPSQVRYAHTDVKIPDFDPYRRNSLHDPNTETSSSDSERRAFSYLTVGSAGVATVYCSKYLVETFISSMSASADVMALSKIEVKLDAIPEGSSATFKWRGKPLFIRHRTPQEIATEKGIDINTLRDPQHDEDRAQKPEWLIVIGVCTHLGCVPIADAGEFGGYFCPCHGSHYDTSGRIRKGPAPLNLEVPEYSFPSEDLVIVG</sequence>
<keyword evidence="11" id="KW-0249">Electron transport</keyword>
<dbReference type="AlphaFoldDB" id="V4B3E7"/>
<comment type="subcellular location">
    <subcellularLocation>
        <location evidence="1">Membrane</location>
        <topology evidence="1">Single-pass membrane protein</topology>
    </subcellularLocation>
    <subcellularLocation>
        <location evidence="12">Mitochondrion inner membrane</location>
    </subcellularLocation>
</comment>
<proteinExistence type="inferred from homology"/>
<evidence type="ECO:0000256" key="9">
    <source>
        <dbReference type="ARBA" id="ARBA00023136"/>
    </source>
</evidence>
<dbReference type="RefSeq" id="XP_009066659.1">
    <property type="nucleotide sequence ID" value="XM_009068411.1"/>
</dbReference>
<feature type="region of interest" description="Disordered" evidence="13">
    <location>
        <begin position="23"/>
        <end position="42"/>
    </location>
</feature>
<evidence type="ECO:0000256" key="4">
    <source>
        <dbReference type="ARBA" id="ARBA00022714"/>
    </source>
</evidence>
<dbReference type="InterPro" id="IPR017941">
    <property type="entry name" value="Rieske_2Fe-2S"/>
</dbReference>
<dbReference type="GO" id="GO:0046872">
    <property type="term" value="F:metal ion binding"/>
    <property type="evidence" value="ECO:0007669"/>
    <property type="project" value="UniProtKB-KW"/>
</dbReference>
<dbReference type="Gene3D" id="2.102.10.10">
    <property type="entry name" value="Rieske [2Fe-2S] iron-sulphur domain"/>
    <property type="match status" value="1"/>
</dbReference>
<keyword evidence="11" id="KW-0813">Transport</keyword>
<dbReference type="Pfam" id="PF02921">
    <property type="entry name" value="UCR_TM"/>
    <property type="match status" value="1"/>
</dbReference>
<dbReference type="GO" id="GO:0008121">
    <property type="term" value="F:quinol-cytochrome-c reductase activity"/>
    <property type="evidence" value="ECO:0007669"/>
    <property type="project" value="UniProtKB-EC"/>
</dbReference>
<gene>
    <name evidence="15" type="ORF">LOTGIDRAFT_108787</name>
</gene>
<dbReference type="EC" id="7.1.1.8" evidence="11"/>
<evidence type="ECO:0000256" key="6">
    <source>
        <dbReference type="ARBA" id="ARBA00022989"/>
    </source>
</evidence>
<dbReference type="Pfam" id="PF00355">
    <property type="entry name" value="Rieske"/>
    <property type="match status" value="1"/>
</dbReference>
<keyword evidence="6" id="KW-1133">Transmembrane helix</keyword>
<dbReference type="InterPro" id="IPR005805">
    <property type="entry name" value="Rieske_Fe-S_prot_C"/>
</dbReference>
<keyword evidence="5" id="KW-0479">Metal-binding</keyword>
<dbReference type="CTD" id="20230391"/>
<dbReference type="CDD" id="cd03470">
    <property type="entry name" value="Rieske_cytochrome_bc1"/>
    <property type="match status" value="1"/>
</dbReference>
<dbReference type="InterPro" id="IPR036922">
    <property type="entry name" value="Rieske_2Fe-2S_sf"/>
</dbReference>
<evidence type="ECO:0000256" key="8">
    <source>
        <dbReference type="ARBA" id="ARBA00023014"/>
    </source>
</evidence>
<dbReference type="GeneID" id="20230391"/>
<evidence type="ECO:0000256" key="7">
    <source>
        <dbReference type="ARBA" id="ARBA00023004"/>
    </source>
</evidence>
<dbReference type="OMA" id="KRTWLIA"/>
<keyword evidence="4" id="KW-0001">2Fe-2S</keyword>
<dbReference type="FunFam" id="2.102.10.10:FF:000001">
    <property type="entry name" value="Cytochrome b-c1 complex subunit Rieske, mitochondrial"/>
    <property type="match status" value="1"/>
</dbReference>
<dbReference type="GO" id="GO:0005743">
    <property type="term" value="C:mitochondrial inner membrane"/>
    <property type="evidence" value="ECO:0007669"/>
    <property type="project" value="UniProtKB-SubCell"/>
</dbReference>
<evidence type="ECO:0000313" key="16">
    <source>
        <dbReference type="Proteomes" id="UP000030746"/>
    </source>
</evidence>
<keyword evidence="16" id="KW-1185">Reference proteome</keyword>
<dbReference type="PRINTS" id="PR00162">
    <property type="entry name" value="RIESKE"/>
</dbReference>
<comment type="miscellaneous">
    <text evidence="11">The Rieske protein is a high potential 2Fe-2S protein.</text>
</comment>
<dbReference type="PROSITE" id="PS51296">
    <property type="entry name" value="RIESKE"/>
    <property type="match status" value="1"/>
</dbReference>
<dbReference type="NCBIfam" id="TIGR01416">
    <property type="entry name" value="Rieske_proteo"/>
    <property type="match status" value="1"/>
</dbReference>
<dbReference type="GO" id="GO:0051537">
    <property type="term" value="F:2 iron, 2 sulfur cluster binding"/>
    <property type="evidence" value="ECO:0007669"/>
    <property type="project" value="UniProtKB-KW"/>
</dbReference>
<evidence type="ECO:0000256" key="11">
    <source>
        <dbReference type="RuleBase" id="RU004494"/>
    </source>
</evidence>
<evidence type="ECO:0000256" key="10">
    <source>
        <dbReference type="ARBA" id="ARBA00023157"/>
    </source>
</evidence>
<evidence type="ECO:0000256" key="13">
    <source>
        <dbReference type="SAM" id="MobiDB-lite"/>
    </source>
</evidence>
<dbReference type="EMBL" id="KB203854">
    <property type="protein sequence ID" value="ESO82869.1"/>
    <property type="molecule type" value="Genomic_DNA"/>
</dbReference>
<evidence type="ECO:0000256" key="2">
    <source>
        <dbReference type="ARBA" id="ARBA00010651"/>
    </source>
</evidence>
<dbReference type="InterPro" id="IPR014349">
    <property type="entry name" value="Rieske_Fe-S_prot"/>
</dbReference>
<keyword evidence="12" id="KW-0679">Respiratory chain</keyword>
<dbReference type="SUPFAM" id="SSF50022">
    <property type="entry name" value="ISP domain"/>
    <property type="match status" value="1"/>
</dbReference>
<dbReference type="Gene3D" id="1.20.5.270">
    <property type="entry name" value="Ubiquinol cytochrome reductase, transmembrane domain"/>
    <property type="match status" value="1"/>
</dbReference>
<keyword evidence="9" id="KW-0472">Membrane</keyword>